<dbReference type="SUPFAM" id="SSF69055">
    <property type="entry name" value="1-deoxy-D-xylulose-5-phosphate reductoisomerase, C-terminal domain"/>
    <property type="match status" value="1"/>
</dbReference>
<dbReference type="AlphaFoldDB" id="A0A382FKB1"/>
<feature type="domain" description="1-deoxy-D-xylulose 5-phosphate reductoisomerase N-terminal" evidence="12">
    <location>
        <begin position="3"/>
        <end position="128"/>
    </location>
</feature>
<dbReference type="GO" id="GO:0030145">
    <property type="term" value="F:manganese ion binding"/>
    <property type="evidence" value="ECO:0007669"/>
    <property type="project" value="TreeGrafter"/>
</dbReference>
<dbReference type="Gene3D" id="1.10.1740.10">
    <property type="match status" value="1"/>
</dbReference>
<evidence type="ECO:0000259" key="12">
    <source>
        <dbReference type="Pfam" id="PF02670"/>
    </source>
</evidence>
<protein>
    <recommendedName>
        <fullName evidence="5">1-deoxy-D-xylulose-5-phosphate reductoisomerase</fullName>
        <ecNumber evidence="5">1.1.1.267</ecNumber>
    </recommendedName>
</protein>
<dbReference type="SUPFAM" id="SSF55347">
    <property type="entry name" value="Glyceraldehyde-3-phosphate dehydrogenase-like, C-terminal domain"/>
    <property type="match status" value="1"/>
</dbReference>
<evidence type="ECO:0000256" key="11">
    <source>
        <dbReference type="ARBA" id="ARBA00048543"/>
    </source>
</evidence>
<dbReference type="InterPro" id="IPR036291">
    <property type="entry name" value="NAD(P)-bd_dom_sf"/>
</dbReference>
<comment type="cofactor">
    <cofactor evidence="2">
        <name>Mg(2+)</name>
        <dbReference type="ChEBI" id="CHEBI:18420"/>
    </cofactor>
</comment>
<dbReference type="HAMAP" id="MF_00183">
    <property type="entry name" value="DXP_reductoisom"/>
    <property type="match status" value="1"/>
</dbReference>
<keyword evidence="8" id="KW-0560">Oxidoreductase</keyword>
<evidence type="ECO:0000256" key="4">
    <source>
        <dbReference type="ARBA" id="ARBA00006825"/>
    </source>
</evidence>
<dbReference type="InterPro" id="IPR026877">
    <property type="entry name" value="DXPR_C"/>
</dbReference>
<dbReference type="Pfam" id="PF02670">
    <property type="entry name" value="DXP_reductoisom"/>
    <property type="match status" value="1"/>
</dbReference>
<evidence type="ECO:0000256" key="1">
    <source>
        <dbReference type="ARBA" id="ARBA00001936"/>
    </source>
</evidence>
<dbReference type="SUPFAM" id="SSF51735">
    <property type="entry name" value="NAD(P)-binding Rossmann-fold domains"/>
    <property type="match status" value="1"/>
</dbReference>
<comment type="cofactor">
    <cofactor evidence="1">
        <name>Mn(2+)</name>
        <dbReference type="ChEBI" id="CHEBI:29035"/>
    </cofactor>
</comment>
<evidence type="ECO:0000256" key="3">
    <source>
        <dbReference type="ARBA" id="ARBA00005094"/>
    </source>
</evidence>
<evidence type="ECO:0000256" key="5">
    <source>
        <dbReference type="ARBA" id="ARBA00012366"/>
    </source>
</evidence>
<evidence type="ECO:0000256" key="6">
    <source>
        <dbReference type="ARBA" id="ARBA00022723"/>
    </source>
</evidence>
<dbReference type="GO" id="GO:0070402">
    <property type="term" value="F:NADPH binding"/>
    <property type="evidence" value="ECO:0007669"/>
    <property type="project" value="InterPro"/>
</dbReference>
<dbReference type="PANTHER" id="PTHR30525">
    <property type="entry name" value="1-DEOXY-D-XYLULOSE 5-PHOSPHATE REDUCTOISOMERASE"/>
    <property type="match status" value="1"/>
</dbReference>
<accession>A0A382FKB1</accession>
<proteinExistence type="inferred from homology"/>
<comment type="pathway">
    <text evidence="3">Isoprenoid biosynthesis; isopentenyl diphosphate biosynthesis via DXP pathway; isopentenyl diphosphate from 1-deoxy-D-xylulose 5-phosphate: step 1/6.</text>
</comment>
<feature type="domain" description="DXP reductoisomerase C-terminal" evidence="14">
    <location>
        <begin position="259"/>
        <end position="373"/>
    </location>
</feature>
<dbReference type="Pfam" id="PF13288">
    <property type="entry name" value="DXPR_C"/>
    <property type="match status" value="1"/>
</dbReference>
<dbReference type="InterPro" id="IPR003821">
    <property type="entry name" value="DXP_reductoisomerase"/>
</dbReference>
<comment type="catalytic activity">
    <reaction evidence="11">
        <text>2-C-methyl-D-erythritol 4-phosphate + NADP(+) = 1-deoxy-D-xylulose 5-phosphate + NADPH + H(+)</text>
        <dbReference type="Rhea" id="RHEA:13717"/>
        <dbReference type="ChEBI" id="CHEBI:15378"/>
        <dbReference type="ChEBI" id="CHEBI:57783"/>
        <dbReference type="ChEBI" id="CHEBI:57792"/>
        <dbReference type="ChEBI" id="CHEBI:58262"/>
        <dbReference type="ChEBI" id="CHEBI:58349"/>
        <dbReference type="EC" id="1.1.1.267"/>
    </reaction>
    <physiologicalReaction direction="right-to-left" evidence="11">
        <dbReference type="Rhea" id="RHEA:13719"/>
    </physiologicalReaction>
</comment>
<evidence type="ECO:0000259" key="14">
    <source>
        <dbReference type="Pfam" id="PF13288"/>
    </source>
</evidence>
<dbReference type="Gene3D" id="3.40.50.720">
    <property type="entry name" value="NAD(P)-binding Rossmann-like Domain"/>
    <property type="match status" value="1"/>
</dbReference>
<evidence type="ECO:0000256" key="9">
    <source>
        <dbReference type="ARBA" id="ARBA00023211"/>
    </source>
</evidence>
<dbReference type="PANTHER" id="PTHR30525:SF0">
    <property type="entry name" value="1-DEOXY-D-XYLULOSE 5-PHOSPHATE REDUCTOISOMERASE, CHLOROPLASTIC"/>
    <property type="match status" value="1"/>
</dbReference>
<evidence type="ECO:0000256" key="7">
    <source>
        <dbReference type="ARBA" id="ARBA00022857"/>
    </source>
</evidence>
<dbReference type="GO" id="GO:0030604">
    <property type="term" value="F:1-deoxy-D-xylulose-5-phosphate reductoisomerase activity"/>
    <property type="evidence" value="ECO:0007669"/>
    <property type="project" value="UniProtKB-EC"/>
</dbReference>
<evidence type="ECO:0000259" key="13">
    <source>
        <dbReference type="Pfam" id="PF08436"/>
    </source>
</evidence>
<reference evidence="15" key="1">
    <citation type="submission" date="2018-05" db="EMBL/GenBank/DDBJ databases">
        <authorList>
            <person name="Lanie J.A."/>
            <person name="Ng W.-L."/>
            <person name="Kazmierczak K.M."/>
            <person name="Andrzejewski T.M."/>
            <person name="Davidsen T.M."/>
            <person name="Wayne K.J."/>
            <person name="Tettelin H."/>
            <person name="Glass J.I."/>
            <person name="Rusch D."/>
            <person name="Podicherti R."/>
            <person name="Tsui H.-C.T."/>
            <person name="Winkler M.E."/>
        </authorList>
    </citation>
    <scope>NUCLEOTIDE SEQUENCE</scope>
</reference>
<organism evidence="15">
    <name type="scientific">marine metagenome</name>
    <dbReference type="NCBI Taxonomy" id="408172"/>
    <lineage>
        <taxon>unclassified sequences</taxon>
        <taxon>metagenomes</taxon>
        <taxon>ecological metagenomes</taxon>
    </lineage>
</organism>
<keyword evidence="10" id="KW-0414">Isoprene biosynthesis</keyword>
<keyword evidence="9" id="KW-0464">Manganese</keyword>
<dbReference type="EC" id="1.1.1.267" evidence="5"/>
<name>A0A382FKB1_9ZZZZ</name>
<feature type="domain" description="1-deoxy-D-xylulose 5-phosphate reductoisomerase C-terminal" evidence="13">
    <location>
        <begin position="142"/>
        <end position="224"/>
    </location>
</feature>
<dbReference type="UniPathway" id="UPA00056">
    <property type="reaction ID" value="UER00092"/>
</dbReference>
<sequence>MNINIFGSTGNIGTKTLSIIKNNFPFIQVNLLLANKNYKKLLTQVKLFKPKYVCLNDNTKLPLLKKKLVNYRTKIILSCDINEYLYKSKTELTILSISGYNSLNYLEAILFNTNNLGLVSKECIVSAGHLLKKFSKKNNTKIFPLDSEHYSLNYLFSNKNFQYNNVYLTASGGPFLTYNLKSLEKVTFKQAIKHPKWKMGYKNSIDSSTLANKCLELVEAHYLFDIPYEKLKIIIHPEAVIHSIVDCKNLTSIMNYFYPDMFIPIYNFLNSTNNIDNEYLNKKFEFNQTNQLNFYKVDKNKFPLFNVFDQIDKNSKIDVIKFNCSNEIAVNLFKFNKIKYNQIHQFIDNSLSLDFNNQVNSINDIVEFQQYFKEIVLQKNEII</sequence>
<dbReference type="PIRSF" id="PIRSF006205">
    <property type="entry name" value="Dxp_reductismrs"/>
    <property type="match status" value="1"/>
</dbReference>
<dbReference type="Pfam" id="PF08436">
    <property type="entry name" value="DXP_redisom_C"/>
    <property type="match status" value="1"/>
</dbReference>
<evidence type="ECO:0000256" key="2">
    <source>
        <dbReference type="ARBA" id="ARBA00001946"/>
    </source>
</evidence>
<evidence type="ECO:0000256" key="8">
    <source>
        <dbReference type="ARBA" id="ARBA00023002"/>
    </source>
</evidence>
<comment type="similarity">
    <text evidence="4">Belongs to the DXR family.</text>
</comment>
<keyword evidence="6" id="KW-0479">Metal-binding</keyword>
<dbReference type="InterPro" id="IPR013512">
    <property type="entry name" value="DXP_reductoisomerase_N"/>
</dbReference>
<gene>
    <name evidence="15" type="ORF">METZ01_LOCUS215953</name>
</gene>
<dbReference type="InterPro" id="IPR036169">
    <property type="entry name" value="DXPR_C_sf"/>
</dbReference>
<dbReference type="EMBL" id="UINC01050304">
    <property type="protein sequence ID" value="SVB63099.1"/>
    <property type="molecule type" value="Genomic_DNA"/>
</dbReference>
<evidence type="ECO:0000256" key="10">
    <source>
        <dbReference type="ARBA" id="ARBA00023229"/>
    </source>
</evidence>
<dbReference type="InterPro" id="IPR013644">
    <property type="entry name" value="DXP_reductoisomerase_C"/>
</dbReference>
<keyword evidence="7" id="KW-0521">NADP</keyword>
<dbReference type="GO" id="GO:0051484">
    <property type="term" value="P:isopentenyl diphosphate biosynthetic process, methylerythritol 4-phosphate pathway involved in terpenoid biosynthetic process"/>
    <property type="evidence" value="ECO:0007669"/>
    <property type="project" value="TreeGrafter"/>
</dbReference>
<evidence type="ECO:0000313" key="15">
    <source>
        <dbReference type="EMBL" id="SVB63099.1"/>
    </source>
</evidence>